<feature type="domain" description="RNase H type-1" evidence="1">
    <location>
        <begin position="30"/>
        <end position="177"/>
    </location>
</feature>
<keyword evidence="2" id="KW-0378">Hydrolase</keyword>
<keyword evidence="3" id="KW-1185">Reference proteome</keyword>
<dbReference type="InterPro" id="IPR036397">
    <property type="entry name" value="RNaseH_sf"/>
</dbReference>
<dbReference type="Gene3D" id="3.30.420.10">
    <property type="entry name" value="Ribonuclease H-like superfamily/Ribonuclease H"/>
    <property type="match status" value="1"/>
</dbReference>
<evidence type="ECO:0000313" key="3">
    <source>
        <dbReference type="Proteomes" id="UP000319852"/>
    </source>
</evidence>
<proteinExistence type="predicted"/>
<evidence type="ECO:0000313" key="2">
    <source>
        <dbReference type="EMBL" id="QDS98538.1"/>
    </source>
</evidence>
<dbReference type="InterPro" id="IPR012337">
    <property type="entry name" value="RNaseH-like_sf"/>
</dbReference>
<name>A0A517MUI1_9BACT</name>
<dbReference type="GO" id="GO:0004523">
    <property type="term" value="F:RNA-DNA hybrid ribonuclease activity"/>
    <property type="evidence" value="ECO:0007669"/>
    <property type="project" value="UniProtKB-EC"/>
</dbReference>
<dbReference type="InterPro" id="IPR002156">
    <property type="entry name" value="RNaseH_domain"/>
</dbReference>
<dbReference type="EC" id="3.1.26.4" evidence="2"/>
<evidence type="ECO:0000259" key="1">
    <source>
        <dbReference type="PROSITE" id="PS50879"/>
    </source>
</evidence>
<reference evidence="2 3" key="1">
    <citation type="submission" date="2019-02" db="EMBL/GenBank/DDBJ databases">
        <title>Deep-cultivation of Planctomycetes and their phenomic and genomic characterization uncovers novel biology.</title>
        <authorList>
            <person name="Wiegand S."/>
            <person name="Jogler M."/>
            <person name="Boedeker C."/>
            <person name="Pinto D."/>
            <person name="Vollmers J."/>
            <person name="Rivas-Marin E."/>
            <person name="Kohn T."/>
            <person name="Peeters S.H."/>
            <person name="Heuer A."/>
            <person name="Rast P."/>
            <person name="Oberbeckmann S."/>
            <person name="Bunk B."/>
            <person name="Jeske O."/>
            <person name="Meyerdierks A."/>
            <person name="Storesund J.E."/>
            <person name="Kallscheuer N."/>
            <person name="Luecker S."/>
            <person name="Lage O.M."/>
            <person name="Pohl T."/>
            <person name="Merkel B.J."/>
            <person name="Hornburger P."/>
            <person name="Mueller R.-W."/>
            <person name="Bruemmer F."/>
            <person name="Labrenz M."/>
            <person name="Spormann A.M."/>
            <person name="Op den Camp H."/>
            <person name="Overmann J."/>
            <person name="Amann R."/>
            <person name="Jetten M.S.M."/>
            <person name="Mascher T."/>
            <person name="Medema M.H."/>
            <person name="Devos D.P."/>
            <person name="Kaster A.-K."/>
            <person name="Ovreas L."/>
            <person name="Rohde M."/>
            <person name="Galperin M.Y."/>
            <person name="Jogler C."/>
        </authorList>
    </citation>
    <scope>NUCLEOTIDE SEQUENCE [LARGE SCALE GENOMIC DNA]</scope>
    <source>
        <strain evidence="2 3">HG15A2</strain>
    </source>
</reference>
<dbReference type="Pfam" id="PF00075">
    <property type="entry name" value="RNase_H"/>
    <property type="match status" value="1"/>
</dbReference>
<dbReference type="PROSITE" id="PS50879">
    <property type="entry name" value="RNASE_H_1"/>
    <property type="match status" value="1"/>
</dbReference>
<dbReference type="GO" id="GO:0003676">
    <property type="term" value="F:nucleic acid binding"/>
    <property type="evidence" value="ECO:0007669"/>
    <property type="project" value="InterPro"/>
</dbReference>
<gene>
    <name evidence="2" type="primary">rnhA_1</name>
    <name evidence="2" type="ORF">HG15A2_18190</name>
</gene>
<sequence length="242" mass="27319">MSKAYPRDIAKLPPPAMQLARLGETPMMTSPTHYLLFSEASRDEQDVAIWRFVLQDVLTNRRFSANGVESTACPERLELLAVVRALESLDGPARVTLVTKSRYVSRGLKRGLPQWRERQWKWERFGKLRPVRDDDLWRRVDGALKFHDMDCRLWQFGTAFDAAGEQAPEQAATTSTETTAKTPQYKIAASVAGEVPVRNRRTRRQRRIDSPHSPGLVVAAKERLRRASESLGSIATSSMAAN</sequence>
<accession>A0A517MUI1</accession>
<organism evidence="2 3">
    <name type="scientific">Adhaeretor mobilis</name>
    <dbReference type="NCBI Taxonomy" id="1930276"/>
    <lineage>
        <taxon>Bacteria</taxon>
        <taxon>Pseudomonadati</taxon>
        <taxon>Planctomycetota</taxon>
        <taxon>Planctomycetia</taxon>
        <taxon>Pirellulales</taxon>
        <taxon>Lacipirellulaceae</taxon>
        <taxon>Adhaeretor</taxon>
    </lineage>
</organism>
<dbReference type="EMBL" id="CP036263">
    <property type="protein sequence ID" value="QDS98538.1"/>
    <property type="molecule type" value="Genomic_DNA"/>
</dbReference>
<dbReference type="Proteomes" id="UP000319852">
    <property type="component" value="Chromosome"/>
</dbReference>
<protein>
    <submittedName>
        <fullName evidence="2">Ribonuclease HI</fullName>
        <ecNumber evidence="2">3.1.26.4</ecNumber>
    </submittedName>
</protein>
<dbReference type="KEGG" id="amob:HG15A2_18190"/>
<dbReference type="SUPFAM" id="SSF53098">
    <property type="entry name" value="Ribonuclease H-like"/>
    <property type="match status" value="1"/>
</dbReference>
<dbReference type="AlphaFoldDB" id="A0A517MUI1"/>